<dbReference type="OrthoDB" id="1109367at2"/>
<protein>
    <recommendedName>
        <fullName evidence="4">Por secretion system C-terminal sorting domain-containing protein</fullName>
    </recommendedName>
</protein>
<dbReference type="EMBL" id="FXTB01000022">
    <property type="protein sequence ID" value="SMO94053.1"/>
    <property type="molecule type" value="Genomic_DNA"/>
</dbReference>
<proteinExistence type="predicted"/>
<dbReference type="SUPFAM" id="SSF49899">
    <property type="entry name" value="Concanavalin A-like lectins/glucanases"/>
    <property type="match status" value="1"/>
</dbReference>
<name>A0A521FD02_SACCC</name>
<dbReference type="GO" id="GO:0004553">
    <property type="term" value="F:hydrolase activity, hydrolyzing O-glycosyl compounds"/>
    <property type="evidence" value="ECO:0007669"/>
    <property type="project" value="UniProtKB-ARBA"/>
</dbReference>
<evidence type="ECO:0000313" key="2">
    <source>
        <dbReference type="EMBL" id="SMO94053.1"/>
    </source>
</evidence>
<feature type="non-terminal residue" evidence="2">
    <location>
        <position position="2897"/>
    </location>
</feature>
<feature type="chain" id="PRO_5021996558" description="Por secretion system C-terminal sorting domain-containing protein" evidence="1">
    <location>
        <begin position="19"/>
        <end position="2897"/>
    </location>
</feature>
<feature type="signal peptide" evidence="1">
    <location>
        <begin position="1"/>
        <end position="18"/>
    </location>
</feature>
<organism evidence="2 3">
    <name type="scientific">Saccharicrinis carchari</name>
    <dbReference type="NCBI Taxonomy" id="1168039"/>
    <lineage>
        <taxon>Bacteria</taxon>
        <taxon>Pseudomonadati</taxon>
        <taxon>Bacteroidota</taxon>
        <taxon>Bacteroidia</taxon>
        <taxon>Marinilabiliales</taxon>
        <taxon>Marinilabiliaceae</taxon>
        <taxon>Saccharicrinis</taxon>
    </lineage>
</organism>
<sequence>MKYLLLSIFVLLSLMINAQTGPAGIGNSDGTNGQPHNILWLDASDLSTLGDGETWFDKSGNNHHALNTGASLTMGTLGGENAVDFSAFTSGNLQIANHGDFDNLDALEMFVVYNTGADANTPRGLVSKRTNTSAFSFVMFIYNQNQLNGDATGTRITQPGSVAPGNYIAHYKYKGGSLFELFSNGSSVASTTSGFYNPLSNVADAIEIGKMDENYSGANNFKGQIAEIIIYKTNLSPVCRALVVNYLSTKYGISVQETNLAYAPSNAAYYGDLTAYARTSSEFKDFGPSAGLYTTLNDAAIDDYISAAHNGALNDEDNIQTGSDVTVSGAVAAWNRNWYVQKGGASTAKISFSFPEAFVDGSFPQELSNYVLLRKSTAAGNYSEVSIVDKGVDSGERVWFEVADASFENGYYTLGTTNQTASPLEGGSTRTWYTLISGDWDNWEVWTLDPSGALPNNPNQFTPTTSPTGPSDKVVVLNGKTVTVSANDKIHEQIRVDGRLDLQATSGHNFGQIRGRGRILLSDNYFPAGDATHFTSAGQGEGTVVYYGSGFDLTQDLTFYNLEINLSTVSDKITLLSNLNIHGEFRIKKGDFQFNNGAATNPLTVTVNGEVIVEENGKLLTGTGNARHQFNLNGDFTNNGSVAFTNRTLAVYNSEASDGIVDVNFLNNSKNQLAFFNGPSNLYRVEIDKGTDATYELILEATDTDYFKLLGYANQGHPQVAQLTTNTNALGLLRGTVRIKNNVNIPVLNNTGNYNISEAARLWVDGGYVAKTNGTAIVPYGTIQVSAGILDALVPSGITTRGKALVKVEGGILNMNQLRTSVYGMENIGGYVQSGGITNVLGGSTSTSYYCFNLTYPGNVFNMSGGTLHIHQANSRGGVFIASDPANQNVTGGNVVFNIANSHDFVITSKAPFYNLELNKSTSNSAVFKLDGGQSGSGGSLFSLGGQDLKVLNDFRIRGKESDINYPNIDFYAVTGSSNVNDVYIGGSFNIEAGAQYWTAADGDRSRNYNGANRQPTIVNTTYFNQTIGTSAIDTLYWGNTGDQFNYDGNGTSDDDENMLELGNFVLNRNTGNTLRMVSPGPGSGLRGNSSLTVDVNGDASVLSGAFDQGRLTMRIWGSITNFDRFGTFFSDGDYPVVGGTPNAAQIRFREDPPIVINTSDNAVFGNIRFNVNTSTTVELNSDVHIERMQFLRGVIYSKNHLLKVDYLWDIADNIFEDIDNSSLLKVGDSGITGDNLIYTDGKASDGGLAIKVVQNSLNENRGRRRNNLSPITFPIGYTTDGGTTVYFRPAQVNVAGFNDDGYVRIRPVSGELQTSNLTGGEILQQYWKVSYSDFTTVPSQMAYRFYYRNQTGVGVVDLPTGASNEVDYVPGFVLDGGSYTRNYESSPSEDVNDIYNSPFEANTRLLVFNGTSSAGEFENGTYNGFEGVDASYTAGVSTRFEGTPDVYYSRLSSFNWYGRYWEDGDNWSTVPHDGASNNTARPPAGTWPKVGDIAVIGYGGGTDATLTHHSITIRNNKNIEVAEIKFENPNNNSSRLVLTRNASIKFGLMGGTGGMFMQRLNAGDTPTIDGDFGEFYNKNNFTYAYFLNSNGTYNITPAASVFPNLRVEGGNSNRIAIFHEDIQVNNTLTVDGNTTLRTSNGANGDIRVLGELRVGGYLGGNFQFNNGAERSVEVGGIRFQGSGTSNITVRNNAKNGITHRLKVNGNIIQNRPGVFNLFNGNGATDNNATLELAGDGDHNYSKTSGSDASFYRLVVNKGTSTVSSFTFSPNFNLNGATSGAGIKKALELQNGMLILDNANLNLNLTTGNDDFFIPQTAGLEVRQGVVKANGNSGVLLDGQLTVSGGTVDMSGGNNYIQYSASGNAGINVSAGNLIVGSQIRRGLTSTEGILDYTQTGGTVIVGNDAAPESNRGVFEVLNAGSNFTFTGGELQIVRAQNNPAFASVYLTPESLNTSDVAVLRIGNDNTPANQKIGIYSNTNITNLLISNSSGNNPTLQQWTVPLTVSNLLEVEAGTTLDANGNDIILEGDFVSNGSFLAKGNTTFVSGLGDQEFTGELTFYNLTKSSPGKLSFNNSIQIQNELRHETGLLVDNGNTVSVDGSLYMYGNHQWGGSGRGVVLSGLNQQMLYGSGSFGKLTTNNPEGIRVNDGNTVYINQALQMEQGVFNVGSNLLVLAKEALIIEENPFSATNMIQTNISFTDNGVKKFLPSGAGSFTFPVGSAGKYTPVKLAISANSNGTGSFLVKPAGEYHPSVLDKDNVLNYHWVVRANGLSGFAAEARMKYDIGDVKGNIADYITARLLTDGSGDWNKFSGEDVIDESNRELVFSFSTTDDAGISGDYTAGVDAAIPDKVPTYITTSNGFWNNAAIWDTYPVEGGSVPEGGPRGSMVIINHAVEMQLNYTSSYRTTIAENGLLAIGATFGHRLGEVFGSGILSLESGDMPAGFYEEFLKESGGTLRFGGSTDYDILSTIHQLNNLELIGSGERRFPNINVQLTGALRIDGPVVKNEQNKAISVKGNVLFESGSFIAGNGASSVFVLNGLATQTLSGSTGFNGANSFNRLTINNSSGVVFGLNADVKDKLTLSGGRVIVSGMAQFRVDNYDANAIVGESSTRYIDGPLYKKINSGASFEFPLGNGSRYGKVKVGNVSVGGMWRAQYHNSSPDGAGLATNNMEDPVKYVSSNEYWNIEAPAPATAELTLRWDASSGVNPAEAGLRGVQWLTDKWYEVALNNISGSSTSGTAKTGSVLNFNANAKGNYITFGTISIPAYTWTGATSTDWFTASNWTNNTVPSASANTTISSVTNMPEIGGTQVAYVNNLTITPTSSLTLNPGAKLTVNGNLTTNDKLTVKNTPLKPSSLITYGTVSGETNYEWSIPKSLEWYMSHPVRGVTEQEYEASY</sequence>
<dbReference type="GO" id="GO:0005975">
    <property type="term" value="P:carbohydrate metabolic process"/>
    <property type="evidence" value="ECO:0007669"/>
    <property type="project" value="UniProtKB-ARBA"/>
</dbReference>
<keyword evidence="3" id="KW-1185">Reference proteome</keyword>
<evidence type="ECO:0000313" key="3">
    <source>
        <dbReference type="Proteomes" id="UP000319040"/>
    </source>
</evidence>
<reference evidence="2 3" key="1">
    <citation type="submission" date="2017-05" db="EMBL/GenBank/DDBJ databases">
        <authorList>
            <person name="Varghese N."/>
            <person name="Submissions S."/>
        </authorList>
    </citation>
    <scope>NUCLEOTIDE SEQUENCE [LARGE SCALE GENOMIC DNA]</scope>
    <source>
        <strain evidence="2 3">DSM 27040</strain>
    </source>
</reference>
<dbReference type="Proteomes" id="UP000319040">
    <property type="component" value="Unassembled WGS sequence"/>
</dbReference>
<evidence type="ECO:0008006" key="4">
    <source>
        <dbReference type="Google" id="ProtNLM"/>
    </source>
</evidence>
<keyword evidence="1" id="KW-0732">Signal</keyword>
<dbReference type="InterPro" id="IPR013320">
    <property type="entry name" value="ConA-like_dom_sf"/>
</dbReference>
<dbReference type="RefSeq" id="WP_142534849.1">
    <property type="nucleotide sequence ID" value="NZ_FXTB01000022.1"/>
</dbReference>
<accession>A0A521FD02</accession>
<gene>
    <name evidence="2" type="ORF">SAMN06265379_1221</name>
</gene>
<evidence type="ECO:0000256" key="1">
    <source>
        <dbReference type="SAM" id="SignalP"/>
    </source>
</evidence>